<evidence type="ECO:0000313" key="2">
    <source>
        <dbReference type="Proteomes" id="UP000199341"/>
    </source>
</evidence>
<gene>
    <name evidence="1" type="ORF">SAMN05216259_101486</name>
</gene>
<proteinExistence type="predicted"/>
<dbReference type="AlphaFoldDB" id="A0A1G9W315"/>
<sequence length="156" mass="17283">MSRIWHIGLAVPDLERGMAEFGTLFGLTWRPVVVRSMTMTDEHGAAHDVDCHVTFSLGGPFAVELWQALPGTPLATPPGGYFHHVGYWTDDHAAEKQRLADLGYPDFLRSEPGLLIARGPGNVRVEPCDLGRDQPYLRDLYPPDSPYFGTPQLPTN</sequence>
<accession>A0A1G9W315</accession>
<dbReference type="GO" id="GO:0051213">
    <property type="term" value="F:dioxygenase activity"/>
    <property type="evidence" value="ECO:0007669"/>
    <property type="project" value="UniProtKB-KW"/>
</dbReference>
<keyword evidence="1" id="KW-0223">Dioxygenase</keyword>
<dbReference type="STRING" id="310781.SAMN05216259_101486"/>
<dbReference type="Pfam" id="PF13669">
    <property type="entry name" value="Glyoxalase_4"/>
    <property type="match status" value="1"/>
</dbReference>
<dbReference type="InterPro" id="IPR029068">
    <property type="entry name" value="Glyas_Bleomycin-R_OHBP_Dase"/>
</dbReference>
<keyword evidence="1" id="KW-0560">Oxidoreductase</keyword>
<dbReference type="EMBL" id="FNIE01000001">
    <property type="protein sequence ID" value="SDM78586.1"/>
    <property type="molecule type" value="Genomic_DNA"/>
</dbReference>
<dbReference type="SUPFAM" id="SSF54593">
    <property type="entry name" value="Glyoxalase/Bleomycin resistance protein/Dihydroxybiphenyl dioxygenase"/>
    <property type="match status" value="1"/>
</dbReference>
<keyword evidence="2" id="KW-1185">Reference proteome</keyword>
<reference evidence="1 2" key="1">
    <citation type="submission" date="2016-10" db="EMBL/GenBank/DDBJ databases">
        <authorList>
            <person name="de Groot N.N."/>
        </authorList>
    </citation>
    <scope>NUCLEOTIDE SEQUENCE [LARGE SCALE GENOMIC DNA]</scope>
    <source>
        <strain evidence="1 2">CGMCC 4.2022</strain>
    </source>
</reference>
<organism evidence="1 2">
    <name type="scientific">Actinacidiphila guanduensis</name>
    <dbReference type="NCBI Taxonomy" id="310781"/>
    <lineage>
        <taxon>Bacteria</taxon>
        <taxon>Bacillati</taxon>
        <taxon>Actinomycetota</taxon>
        <taxon>Actinomycetes</taxon>
        <taxon>Kitasatosporales</taxon>
        <taxon>Streptomycetaceae</taxon>
        <taxon>Actinacidiphila</taxon>
    </lineage>
</organism>
<dbReference type="RefSeq" id="WP_176930080.1">
    <property type="nucleotide sequence ID" value="NZ_FNIE01000001.1"/>
</dbReference>
<dbReference type="Proteomes" id="UP000199341">
    <property type="component" value="Unassembled WGS sequence"/>
</dbReference>
<name>A0A1G9W315_9ACTN</name>
<dbReference type="Gene3D" id="3.10.180.10">
    <property type="entry name" value="2,3-Dihydroxybiphenyl 1,2-Dioxygenase, domain 1"/>
    <property type="match status" value="1"/>
</dbReference>
<evidence type="ECO:0000313" key="1">
    <source>
        <dbReference type="EMBL" id="SDM78586.1"/>
    </source>
</evidence>
<protein>
    <submittedName>
        <fullName evidence="1">Glyoxalase/Bleomycin resistance protein/Dioxygenase superfamily protein</fullName>
    </submittedName>
</protein>